<dbReference type="InterPro" id="IPR036291">
    <property type="entry name" value="NAD(P)-bd_dom_sf"/>
</dbReference>
<evidence type="ECO:0000256" key="2">
    <source>
        <dbReference type="ARBA" id="ARBA00023002"/>
    </source>
</evidence>
<dbReference type="InterPro" id="IPR057313">
    <property type="entry name" value="Maqu_2507-like"/>
</dbReference>
<feature type="domain" description="Ketoreductase" evidence="3">
    <location>
        <begin position="343"/>
        <end position="529"/>
    </location>
</feature>
<evidence type="ECO:0000313" key="5">
    <source>
        <dbReference type="Proteomes" id="UP000241118"/>
    </source>
</evidence>
<dbReference type="Proteomes" id="UP000241118">
    <property type="component" value="Unassembled WGS sequence"/>
</dbReference>
<dbReference type="OrthoDB" id="9810734at2"/>
<comment type="caution">
    <text evidence="4">The sequence shown here is derived from an EMBL/GenBank/DDBJ whole genome shotgun (WGS) entry which is preliminary data.</text>
</comment>
<dbReference type="AlphaFoldDB" id="A0A2P8IEB2"/>
<organism evidence="4 5">
    <name type="scientific">Saccharothrix carnea</name>
    <dbReference type="NCBI Taxonomy" id="1280637"/>
    <lineage>
        <taxon>Bacteria</taxon>
        <taxon>Bacillati</taxon>
        <taxon>Actinomycetota</taxon>
        <taxon>Actinomycetes</taxon>
        <taxon>Pseudonocardiales</taxon>
        <taxon>Pseudonocardiaceae</taxon>
        <taxon>Saccharothrix</taxon>
    </lineage>
</organism>
<dbReference type="CDD" id="cd05263">
    <property type="entry name" value="MupV_like_SDR_e"/>
    <property type="match status" value="1"/>
</dbReference>
<dbReference type="Gene3D" id="3.40.50.720">
    <property type="entry name" value="NAD(P)-binding Rossmann-like Domain"/>
    <property type="match status" value="2"/>
</dbReference>
<dbReference type="InterPro" id="IPR057326">
    <property type="entry name" value="KR_dom"/>
</dbReference>
<keyword evidence="5" id="KW-1185">Reference proteome</keyword>
<sequence>MSTYFVTGATGFIGRRLVAELLRRPDCERVFALVRPQSADKLDRHDKLTAVLGDLGSPIDADRVDHVVHLAAVYDFTASADEHHTVNVEGTRRVVEYAGRTGSGLLHHVSSIAVAGDHRGTVTEDDFDLGRHLPSPYHATKHAAEKIVREQGDVPWRVYRPGAVVGDSRTGEIDKVDGPYYFFPALAALARLPRLLPLVAPHFGAVNLVPVDYVVAALLELIHADVPTGSTFHLTARRSLRLDAVYNALADATGAPKVRLTVPLPLPAAPTSAIVTGVLTELGIPPQVVPHLAMRAEFDSTATRAVTGLEPPDFTTYAHTVWRYWADHLDPLRAARKHGLAGRTVLITGASSGIGAATALAVARRKAVPLLVARRADELESVAERIRAEGGTAHTYPCDLTDAEAVGALLKQVLAEHDGVDVLVNNAGRSIRRSVHLSVDRLHDYERTMALNYFAPLRLVLGLLPHMRERRSGHIVNISSMGVQLNTPRFSAYLASKSALDAFSRVAASETVADGVTFTSVRMPLVRTPMIGPTKVYDAFPAATPERAAQWVVHALERRPEEVNRPFGVLAELARRTAPKQVRSLLHLAYRAMPEQGTPRTSPLAAVAAGVTRLVLRATR</sequence>
<evidence type="ECO:0000256" key="1">
    <source>
        <dbReference type="ARBA" id="ARBA00006484"/>
    </source>
</evidence>
<dbReference type="SUPFAM" id="SSF51735">
    <property type="entry name" value="NAD(P)-binding Rossmann-fold domains"/>
    <property type="match status" value="2"/>
</dbReference>
<dbReference type="InterPro" id="IPR002347">
    <property type="entry name" value="SDR_fam"/>
</dbReference>
<protein>
    <submittedName>
        <fullName evidence="4">Short-subunit dehydrogenase</fullName>
    </submittedName>
</protein>
<comment type="similarity">
    <text evidence="1">Belongs to the short-chain dehydrogenases/reductases (SDR) family.</text>
</comment>
<dbReference type="GO" id="GO:0016491">
    <property type="term" value="F:oxidoreductase activity"/>
    <property type="evidence" value="ECO:0007669"/>
    <property type="project" value="UniProtKB-KW"/>
</dbReference>
<reference evidence="4 5" key="1">
    <citation type="submission" date="2018-03" db="EMBL/GenBank/DDBJ databases">
        <title>Genomic Encyclopedia of Type Strains, Phase III (KMG-III): the genomes of soil and plant-associated and newly described type strains.</title>
        <authorList>
            <person name="Whitman W."/>
        </authorList>
    </citation>
    <scope>NUCLEOTIDE SEQUENCE [LARGE SCALE GENOMIC DNA]</scope>
    <source>
        <strain evidence="4 5">CGMCC 4.7097</strain>
    </source>
</reference>
<dbReference type="RefSeq" id="WP_106615200.1">
    <property type="nucleotide sequence ID" value="NZ_PYAX01000003.1"/>
</dbReference>
<accession>A0A2P8IEB2</accession>
<dbReference type="CDD" id="cd05233">
    <property type="entry name" value="SDR_c"/>
    <property type="match status" value="1"/>
</dbReference>
<dbReference type="PANTHER" id="PTHR44196">
    <property type="entry name" value="DEHYDROGENASE/REDUCTASE SDR FAMILY MEMBER 7B"/>
    <property type="match status" value="1"/>
</dbReference>
<dbReference type="PRINTS" id="PR00081">
    <property type="entry name" value="GDHRDH"/>
</dbReference>
<evidence type="ECO:0000259" key="3">
    <source>
        <dbReference type="SMART" id="SM00822"/>
    </source>
</evidence>
<dbReference type="EMBL" id="PYAX01000003">
    <property type="protein sequence ID" value="PSL56811.1"/>
    <property type="molecule type" value="Genomic_DNA"/>
</dbReference>
<gene>
    <name evidence="4" type="ORF">B0I31_103568</name>
</gene>
<name>A0A2P8IEB2_SACCR</name>
<dbReference type="NCBIfam" id="NF005539">
    <property type="entry name" value="PRK07201.1"/>
    <property type="match status" value="1"/>
</dbReference>
<dbReference type="Pfam" id="PF07993">
    <property type="entry name" value="NAD_binding_4"/>
    <property type="match status" value="2"/>
</dbReference>
<dbReference type="Pfam" id="PF00106">
    <property type="entry name" value="adh_short"/>
    <property type="match status" value="1"/>
</dbReference>
<dbReference type="SMART" id="SM00822">
    <property type="entry name" value="PKS_KR"/>
    <property type="match status" value="1"/>
</dbReference>
<evidence type="ECO:0000313" key="4">
    <source>
        <dbReference type="EMBL" id="PSL56811.1"/>
    </source>
</evidence>
<keyword evidence="2" id="KW-0560">Oxidoreductase</keyword>
<dbReference type="GO" id="GO:0016020">
    <property type="term" value="C:membrane"/>
    <property type="evidence" value="ECO:0007669"/>
    <property type="project" value="TreeGrafter"/>
</dbReference>
<dbReference type="InterPro" id="IPR013120">
    <property type="entry name" value="FAR_NAD-bd"/>
</dbReference>
<dbReference type="PANTHER" id="PTHR44196:SF1">
    <property type="entry name" value="DEHYDROGENASE_REDUCTASE SDR FAMILY MEMBER 7B"/>
    <property type="match status" value="1"/>
</dbReference>
<dbReference type="PRINTS" id="PR00080">
    <property type="entry name" value="SDRFAMILY"/>
</dbReference>
<proteinExistence type="inferred from homology"/>